<feature type="transmembrane region" description="Helical" evidence="2">
    <location>
        <begin position="44"/>
        <end position="64"/>
    </location>
</feature>
<evidence type="ECO:0008006" key="4">
    <source>
        <dbReference type="Google" id="ProtNLM"/>
    </source>
</evidence>
<gene>
    <name evidence="3" type="ORF">AVDCRST_MAG16-942</name>
</gene>
<keyword evidence="2" id="KW-0812">Transmembrane</keyword>
<dbReference type="AlphaFoldDB" id="A0A6J4L5Y4"/>
<feature type="transmembrane region" description="Helical" evidence="2">
    <location>
        <begin position="70"/>
        <end position="92"/>
    </location>
</feature>
<feature type="region of interest" description="Disordered" evidence="1">
    <location>
        <begin position="1"/>
        <end position="37"/>
    </location>
</feature>
<accession>A0A6J4L5Y4</accession>
<keyword evidence="2" id="KW-1133">Transmembrane helix</keyword>
<keyword evidence="2" id="KW-0472">Membrane</keyword>
<evidence type="ECO:0000256" key="1">
    <source>
        <dbReference type="SAM" id="MobiDB-lite"/>
    </source>
</evidence>
<protein>
    <recommendedName>
        <fullName evidence="4">Integral membrane protein</fullName>
    </recommendedName>
</protein>
<proteinExistence type="predicted"/>
<name>A0A6J4L5Y4_9ACTN</name>
<feature type="compositionally biased region" description="Basic and acidic residues" evidence="1">
    <location>
        <begin position="14"/>
        <end position="35"/>
    </location>
</feature>
<organism evidence="3">
    <name type="scientific">uncultured Frankineae bacterium</name>
    <dbReference type="NCBI Taxonomy" id="437475"/>
    <lineage>
        <taxon>Bacteria</taxon>
        <taxon>Bacillati</taxon>
        <taxon>Actinomycetota</taxon>
        <taxon>Actinomycetes</taxon>
        <taxon>Frankiales</taxon>
        <taxon>environmental samples</taxon>
    </lineage>
</organism>
<sequence length="101" mass="10586">MCGTSQASRRAAHRTYDDEVARTRGRHAAPDDPRPGEGLVRAGAAVFGVGVLGVLLAVVPFFFGRDDAPSWTALTASLLPVGLGLALVGLLIGARARRRVH</sequence>
<dbReference type="EMBL" id="CADCUE010000076">
    <property type="protein sequence ID" value="CAA9323882.1"/>
    <property type="molecule type" value="Genomic_DNA"/>
</dbReference>
<evidence type="ECO:0000256" key="2">
    <source>
        <dbReference type="SAM" id="Phobius"/>
    </source>
</evidence>
<reference evidence="3" key="1">
    <citation type="submission" date="2020-02" db="EMBL/GenBank/DDBJ databases">
        <authorList>
            <person name="Meier V. D."/>
        </authorList>
    </citation>
    <scope>NUCLEOTIDE SEQUENCE</scope>
    <source>
        <strain evidence="3">AVDCRST_MAG16</strain>
    </source>
</reference>
<evidence type="ECO:0000313" key="3">
    <source>
        <dbReference type="EMBL" id="CAA9323882.1"/>
    </source>
</evidence>